<protein>
    <submittedName>
        <fullName evidence="1">Uncharacterized protein</fullName>
    </submittedName>
</protein>
<dbReference type="Proteomes" id="UP000187465">
    <property type="component" value="Unassembled WGS sequence"/>
</dbReference>
<gene>
    <name evidence="1" type="ORF">BJP51_16885</name>
</gene>
<accession>A0A1R0XAK0</accession>
<comment type="caution">
    <text evidence="1">The sequence shown here is derived from an EMBL/GenBank/DDBJ whole genome shotgun (WGS) entry which is preliminary data.</text>
</comment>
<organism evidence="1 2">
    <name type="scientific">Paenibacillus odorifer</name>
    <dbReference type="NCBI Taxonomy" id="189426"/>
    <lineage>
        <taxon>Bacteria</taxon>
        <taxon>Bacillati</taxon>
        <taxon>Bacillota</taxon>
        <taxon>Bacilli</taxon>
        <taxon>Bacillales</taxon>
        <taxon>Paenibacillaceae</taxon>
        <taxon>Paenibacillus</taxon>
    </lineage>
</organism>
<proteinExistence type="predicted"/>
<evidence type="ECO:0000313" key="2">
    <source>
        <dbReference type="Proteomes" id="UP000187465"/>
    </source>
</evidence>
<evidence type="ECO:0000313" key="1">
    <source>
        <dbReference type="EMBL" id="OMD31923.1"/>
    </source>
</evidence>
<dbReference type="EMBL" id="MKQP01000019">
    <property type="protein sequence ID" value="OMD31923.1"/>
    <property type="molecule type" value="Genomic_DNA"/>
</dbReference>
<reference evidence="1 2" key="1">
    <citation type="submission" date="2016-10" db="EMBL/GenBank/DDBJ databases">
        <title>Paenibacillus species isolates.</title>
        <authorList>
            <person name="Beno S.M."/>
        </authorList>
    </citation>
    <scope>NUCLEOTIDE SEQUENCE [LARGE SCALE GENOMIC DNA]</scope>
    <source>
        <strain evidence="1 2">FSL H7-0604</strain>
    </source>
</reference>
<name>A0A1R0XAK0_9BACL</name>
<dbReference type="AlphaFoldDB" id="A0A1R0XAK0"/>
<sequence length="268" mass="31764">MQMNARDEFWDQPVRKAQELLNTTDNKSKAECRSYILDANYRLLFRIQNYKSLWEQLLLYPDVFFRRQLYANWFGLSQQMIRKGTGIASGTVHNLLKTSHQPPLSVIHTYAVMCNVPWQTLVEQKPDEKSFYLPSEYWFNGASVEKRIEELNAERDQVRGIRGYWINDPLPLFEGEKSPITVRWVNSYPEMEYFEFHLNHEPALYPQKRNLIQKMFPFATHLVTTYTPLRPYKRSFWILGPKSNKQTAFAELLKVIEARDLTSVFPLN</sequence>